<evidence type="ECO:0000259" key="7">
    <source>
        <dbReference type="PROSITE" id="PS50850"/>
    </source>
</evidence>
<dbReference type="CDD" id="cd17321">
    <property type="entry name" value="MFS_MMR_MDR_like"/>
    <property type="match status" value="1"/>
</dbReference>
<evidence type="ECO:0000256" key="3">
    <source>
        <dbReference type="ARBA" id="ARBA00022692"/>
    </source>
</evidence>
<dbReference type="InterPro" id="IPR011701">
    <property type="entry name" value="MFS"/>
</dbReference>
<feature type="transmembrane region" description="Helical" evidence="6">
    <location>
        <begin position="208"/>
        <end position="227"/>
    </location>
</feature>
<gene>
    <name evidence="8" type="ORF">WMO13_10280</name>
</gene>
<feature type="transmembrane region" description="Helical" evidence="6">
    <location>
        <begin position="307"/>
        <end position="330"/>
    </location>
</feature>
<protein>
    <submittedName>
        <fullName evidence="8">MFS transporter</fullName>
    </submittedName>
</protein>
<dbReference type="PANTHER" id="PTHR42718:SF9">
    <property type="entry name" value="MAJOR FACILITATOR SUPERFAMILY MULTIDRUG TRANSPORTER MFSC"/>
    <property type="match status" value="1"/>
</dbReference>
<accession>A0ABZ3BYW2</accession>
<dbReference type="Proteomes" id="UP001449178">
    <property type="component" value="Chromosome"/>
</dbReference>
<feature type="transmembrane region" description="Helical" evidence="6">
    <location>
        <begin position="443"/>
        <end position="467"/>
    </location>
</feature>
<evidence type="ECO:0000256" key="2">
    <source>
        <dbReference type="ARBA" id="ARBA00022448"/>
    </source>
</evidence>
<sequence length="473" mass="49887">MAHSIQNTQTTQAQPFVGNAKLTVGIVLGVLTFWLFAQTLLVAGPAVQETIGISSAELSLGISITSLISGCFIVVAGGLADKFGRVKFTYIGFILSIIGSLLLIVAPNALIYSVARAIQGLSAACIMPATLALIKEYYKEGSHRHTALSWWSVGSWGGSGVCSLAGGAIATSLGWQWIFIFSIICALVGMLLIKGTPESKMTGKSSKFDYVGLFFFVIGLLSLNIFITKGGELGWMSPAILISLSVFIIALIVFIVVELRLKDRAFIDFSLFKNMPYSGATFSNFMLNAVAGSLFVVNLYVQQARGFTPFLTGLLSIGYLIAVLGMIPVGQIILQKMGAKKPMLLGTFTTGIGIALMALTFLPHLAYIIVVALGFIFFGLGLGFYATPSTDTAVSNSPEDKVGVASGIYKMASSLGGAFGVAISATVYAAILSSTPTMEELDIAGMAGLLVNVGFCVLSYLSIIFLVPKNAGK</sequence>
<reference evidence="8 9" key="1">
    <citation type="submission" date="2024-03" db="EMBL/GenBank/DDBJ databases">
        <title>Complete Genome Sequence and Annotation of Ignatzschineria larvae DSM 13226.</title>
        <authorList>
            <person name="Cantrell E."/>
            <person name="Burcham Z.M."/>
        </authorList>
    </citation>
    <scope>NUCLEOTIDE SEQUENCE [LARGE SCALE GENOMIC DNA]</scope>
    <source>
        <strain evidence="8 9">DSM 13226</strain>
    </source>
</reference>
<feature type="transmembrane region" description="Helical" evidence="6">
    <location>
        <begin position="239"/>
        <end position="261"/>
    </location>
</feature>
<feature type="transmembrane region" description="Helical" evidence="6">
    <location>
        <begin position="150"/>
        <end position="169"/>
    </location>
</feature>
<dbReference type="RefSeq" id="WP_034855672.1">
    <property type="nucleotide sequence ID" value="NZ_AZOD01000015.1"/>
</dbReference>
<evidence type="ECO:0000313" key="9">
    <source>
        <dbReference type="Proteomes" id="UP001449178"/>
    </source>
</evidence>
<keyword evidence="9" id="KW-1185">Reference proteome</keyword>
<evidence type="ECO:0000256" key="6">
    <source>
        <dbReference type="SAM" id="Phobius"/>
    </source>
</evidence>
<dbReference type="InterPro" id="IPR020846">
    <property type="entry name" value="MFS_dom"/>
</dbReference>
<dbReference type="EMBL" id="CP150637">
    <property type="protein sequence ID" value="WZW87734.1"/>
    <property type="molecule type" value="Genomic_DNA"/>
</dbReference>
<comment type="subcellular location">
    <subcellularLocation>
        <location evidence="1">Membrane</location>
        <topology evidence="1">Multi-pass membrane protein</topology>
    </subcellularLocation>
</comment>
<feature type="transmembrane region" description="Helical" evidence="6">
    <location>
        <begin position="175"/>
        <end position="196"/>
    </location>
</feature>
<name>A0ABZ3BYW2_9GAMM</name>
<feature type="transmembrane region" description="Helical" evidence="6">
    <location>
        <begin position="282"/>
        <end position="301"/>
    </location>
</feature>
<dbReference type="Gene3D" id="1.20.1720.10">
    <property type="entry name" value="Multidrug resistance protein D"/>
    <property type="match status" value="1"/>
</dbReference>
<dbReference type="InterPro" id="IPR036259">
    <property type="entry name" value="MFS_trans_sf"/>
</dbReference>
<feature type="transmembrane region" description="Helical" evidence="6">
    <location>
        <begin position="117"/>
        <end position="138"/>
    </location>
</feature>
<feature type="transmembrane region" description="Helical" evidence="6">
    <location>
        <begin position="22"/>
        <end position="46"/>
    </location>
</feature>
<dbReference type="PROSITE" id="PS50850">
    <property type="entry name" value="MFS"/>
    <property type="match status" value="1"/>
</dbReference>
<keyword evidence="2" id="KW-0813">Transport</keyword>
<feature type="transmembrane region" description="Helical" evidence="6">
    <location>
        <begin position="365"/>
        <end position="387"/>
    </location>
</feature>
<evidence type="ECO:0000313" key="8">
    <source>
        <dbReference type="EMBL" id="WZW87734.1"/>
    </source>
</evidence>
<feature type="transmembrane region" description="Helical" evidence="6">
    <location>
        <begin position="408"/>
        <end position="431"/>
    </location>
</feature>
<evidence type="ECO:0000256" key="5">
    <source>
        <dbReference type="ARBA" id="ARBA00023136"/>
    </source>
</evidence>
<feature type="transmembrane region" description="Helical" evidence="6">
    <location>
        <begin position="342"/>
        <end position="359"/>
    </location>
</feature>
<feature type="transmembrane region" description="Helical" evidence="6">
    <location>
        <begin position="91"/>
        <end position="111"/>
    </location>
</feature>
<dbReference type="Gene3D" id="1.20.1250.20">
    <property type="entry name" value="MFS general substrate transporter like domains"/>
    <property type="match status" value="1"/>
</dbReference>
<feature type="transmembrane region" description="Helical" evidence="6">
    <location>
        <begin position="58"/>
        <end position="79"/>
    </location>
</feature>
<dbReference type="SUPFAM" id="SSF103473">
    <property type="entry name" value="MFS general substrate transporter"/>
    <property type="match status" value="1"/>
</dbReference>
<keyword evidence="3 6" id="KW-0812">Transmembrane</keyword>
<dbReference type="Pfam" id="PF07690">
    <property type="entry name" value="MFS_1"/>
    <property type="match status" value="1"/>
</dbReference>
<evidence type="ECO:0000256" key="1">
    <source>
        <dbReference type="ARBA" id="ARBA00004141"/>
    </source>
</evidence>
<organism evidence="8 9">
    <name type="scientific">Ignatzschineria larvae DSM 13226</name>
    <dbReference type="NCBI Taxonomy" id="1111732"/>
    <lineage>
        <taxon>Bacteria</taxon>
        <taxon>Pseudomonadati</taxon>
        <taxon>Pseudomonadota</taxon>
        <taxon>Gammaproteobacteria</taxon>
        <taxon>Cardiobacteriales</taxon>
        <taxon>Ignatzschineriaceae</taxon>
        <taxon>Ignatzschineria</taxon>
    </lineage>
</organism>
<evidence type="ECO:0000256" key="4">
    <source>
        <dbReference type="ARBA" id="ARBA00022989"/>
    </source>
</evidence>
<proteinExistence type="predicted"/>
<feature type="domain" description="Major facilitator superfamily (MFS) profile" evidence="7">
    <location>
        <begin position="22"/>
        <end position="471"/>
    </location>
</feature>
<dbReference type="PANTHER" id="PTHR42718">
    <property type="entry name" value="MAJOR FACILITATOR SUPERFAMILY MULTIDRUG TRANSPORTER MFSC"/>
    <property type="match status" value="1"/>
</dbReference>
<keyword evidence="4 6" id="KW-1133">Transmembrane helix</keyword>
<keyword evidence="5 6" id="KW-0472">Membrane</keyword>